<evidence type="ECO:0000313" key="4">
    <source>
        <dbReference type="Proteomes" id="UP000653797"/>
    </source>
</evidence>
<evidence type="ECO:0000313" key="3">
    <source>
        <dbReference type="EMBL" id="MBD2753801.1"/>
    </source>
</evidence>
<dbReference type="InterPro" id="IPR052404">
    <property type="entry name" value="SPP1-like_terminase"/>
</dbReference>
<reference evidence="3" key="1">
    <citation type="submission" date="2020-09" db="EMBL/GenBank/DDBJ databases">
        <authorList>
            <person name="Kim M.K."/>
        </authorList>
    </citation>
    <scope>NUCLEOTIDE SEQUENCE</scope>
    <source>
        <strain evidence="3">BT704</strain>
    </source>
</reference>
<name>A0A927B1F0_9BACT</name>
<dbReference type="Pfam" id="PF03592">
    <property type="entry name" value="Terminase_2"/>
    <property type="match status" value="1"/>
</dbReference>
<dbReference type="Gene3D" id="1.10.10.1400">
    <property type="entry name" value="Terminase, small subunit, N-terminal DNA-binding domain, HTH motif"/>
    <property type="match status" value="1"/>
</dbReference>
<organism evidence="3 4">
    <name type="scientific">Spirosoma validum</name>
    <dbReference type="NCBI Taxonomy" id="2771355"/>
    <lineage>
        <taxon>Bacteria</taxon>
        <taxon>Pseudomonadati</taxon>
        <taxon>Bacteroidota</taxon>
        <taxon>Cytophagia</taxon>
        <taxon>Cytophagales</taxon>
        <taxon>Cytophagaceae</taxon>
        <taxon>Spirosoma</taxon>
    </lineage>
</organism>
<gene>
    <name evidence="3" type="ORF">IC230_12925</name>
</gene>
<dbReference type="RefSeq" id="WP_191039448.1">
    <property type="nucleotide sequence ID" value="NZ_JACXAA010000004.1"/>
</dbReference>
<evidence type="ECO:0000256" key="1">
    <source>
        <dbReference type="ARBA" id="ARBA00022612"/>
    </source>
</evidence>
<dbReference type="InterPro" id="IPR005335">
    <property type="entry name" value="Terminase_ssu"/>
</dbReference>
<dbReference type="PANTHER" id="PTHR41328:SF2">
    <property type="entry name" value="TERMINASE SMALL SUBUNIT"/>
    <property type="match status" value="1"/>
</dbReference>
<dbReference type="PANTHER" id="PTHR41328">
    <property type="entry name" value="TERMINASE SMALL SUBUNIT-RELATED"/>
    <property type="match status" value="1"/>
</dbReference>
<accession>A0A927B1F0</accession>
<dbReference type="AlphaFoldDB" id="A0A927B1F0"/>
<protein>
    <submittedName>
        <fullName evidence="3">Terminase small subunit</fullName>
    </submittedName>
</protein>
<proteinExistence type="predicted"/>
<dbReference type="EMBL" id="JACXAA010000004">
    <property type="protein sequence ID" value="MBD2753801.1"/>
    <property type="molecule type" value="Genomic_DNA"/>
</dbReference>
<keyword evidence="4" id="KW-1185">Reference proteome</keyword>
<evidence type="ECO:0000256" key="2">
    <source>
        <dbReference type="ARBA" id="ARBA00023219"/>
    </source>
</evidence>
<keyword evidence="2" id="KW-0231">Viral genome packaging</keyword>
<dbReference type="Proteomes" id="UP000653797">
    <property type="component" value="Unassembled WGS sequence"/>
</dbReference>
<dbReference type="InterPro" id="IPR038713">
    <property type="entry name" value="Terminase_Gp1_N_sf"/>
</dbReference>
<dbReference type="GO" id="GO:0051276">
    <property type="term" value="P:chromosome organization"/>
    <property type="evidence" value="ECO:0007669"/>
    <property type="project" value="InterPro"/>
</dbReference>
<comment type="caution">
    <text evidence="3">The sequence shown here is derived from an EMBL/GenBank/DDBJ whole genome shotgun (WGS) entry which is preliminary data.</text>
</comment>
<keyword evidence="1" id="KW-1188">Viral release from host cell</keyword>
<sequence>MAKSNKATLTAKQKRFCQEYVIDHNATKAAIRAGYSEKSARFTACELLGNVGVQEFIEELEKSLTKRLEDRYLISKERVLNEYARAAFSDIRTYYNEDGTLKNVTELTDGDAAALSSLETDEIKLGETVIGNTRKIKLYDKLRALDSIARVMGYNAPEDLNVNTSVDISKYSAEEKALLVKMSRGLNR</sequence>